<organism evidence="6 7">
    <name type="scientific">Candidatus Sediminicultor quintus</name>
    <dbReference type="NCBI Taxonomy" id="1797291"/>
    <lineage>
        <taxon>Bacteria</taxon>
        <taxon>Pseudomonadati</taxon>
        <taxon>Atribacterota</taxon>
        <taxon>Candidatus Phoenicimicrobiia</taxon>
        <taxon>Candidatus Pheonicimicrobiales</taxon>
        <taxon>Candidatus Phoenicimicrobiaceae</taxon>
        <taxon>Candidatus Sediminicultor</taxon>
    </lineage>
</organism>
<dbReference type="PROSITE" id="PS51257">
    <property type="entry name" value="PROKAR_LIPOPROTEIN"/>
    <property type="match status" value="1"/>
</dbReference>
<dbReference type="EMBL" id="MEYH01000081">
    <property type="protein sequence ID" value="OGD14581.1"/>
    <property type="molecule type" value="Genomic_DNA"/>
</dbReference>
<evidence type="ECO:0000256" key="2">
    <source>
        <dbReference type="ARBA" id="ARBA00007639"/>
    </source>
</evidence>
<name>A0A1F5A7R5_9BACT</name>
<evidence type="ECO:0000313" key="6">
    <source>
        <dbReference type="EMBL" id="OGD14581.1"/>
    </source>
</evidence>
<gene>
    <name evidence="6" type="ORF">A2V47_00065</name>
</gene>
<evidence type="ECO:0000313" key="7">
    <source>
        <dbReference type="Proteomes" id="UP000177701"/>
    </source>
</evidence>
<evidence type="ECO:0000259" key="5">
    <source>
        <dbReference type="Pfam" id="PF13407"/>
    </source>
</evidence>
<dbReference type="PANTHER" id="PTHR46847:SF1">
    <property type="entry name" value="D-ALLOSE-BINDING PERIPLASMIC PROTEIN-RELATED"/>
    <property type="match status" value="1"/>
</dbReference>
<dbReference type="STRING" id="1797291.A2V47_00065"/>
<comment type="subcellular location">
    <subcellularLocation>
        <location evidence="1">Cell envelope</location>
    </subcellularLocation>
</comment>
<dbReference type="Pfam" id="PF13407">
    <property type="entry name" value="Peripla_BP_4"/>
    <property type="match status" value="1"/>
</dbReference>
<sequence length="417" mass="44972">MKKILLWIVMLLVITSLVGLLFIGCKEEVAEEEVAEEEVAEEEEAVEEEEVVTTGKFREVPLDWILDLEEETTVPWTPSGPNGQPTLGSDQLKLTEEQIALATDLELKDYYFIAGTLDETEKLNKIGMDKVLTSVGKTPIPFMGAGSVSEQMDQIAALTANAPSTSFIVAQAWDAIAMGPAFVELAEAGVPQVHTWTDVAGISDTANYIGLVDVDSYAHGAIPAEILSYAMNYEGQVGIIYFALDMWTTIMRLQGAEDTFAKYPDIEIISRVGFTDPEEGYDIAVGMLQANPEIDAIWAVWMMGPGTGAAEAVVSLGKEDEVIVAAPDLGGIAGAKFIADPDYPIIGASGSDLIGMGENSINASLKWLLGFEEEVGHGYFVSRVYPIVRANLVDGFSKDTGNAFGELPQDVLDLLED</sequence>
<dbReference type="AlphaFoldDB" id="A0A1F5A7R5"/>
<dbReference type="GO" id="GO:0030246">
    <property type="term" value="F:carbohydrate binding"/>
    <property type="evidence" value="ECO:0007669"/>
    <property type="project" value="UniProtKB-ARBA"/>
</dbReference>
<comment type="caution">
    <text evidence="6">The sequence shown here is derived from an EMBL/GenBank/DDBJ whole genome shotgun (WGS) entry which is preliminary data.</text>
</comment>
<dbReference type="InterPro" id="IPR025997">
    <property type="entry name" value="SBP_2_dom"/>
</dbReference>
<proteinExistence type="inferred from homology"/>
<protein>
    <recommendedName>
        <fullName evidence="5">Periplasmic binding protein domain-containing protein</fullName>
    </recommendedName>
</protein>
<accession>A0A1F5A7R5</accession>
<dbReference type="Proteomes" id="UP000177701">
    <property type="component" value="Unassembled WGS sequence"/>
</dbReference>
<keyword evidence="3" id="KW-0732">Signal</keyword>
<comment type="similarity">
    <text evidence="2">Belongs to the bacterial solute-binding protein 2 family.</text>
</comment>
<keyword evidence="4" id="KW-0175">Coiled coil</keyword>
<evidence type="ECO:0000256" key="4">
    <source>
        <dbReference type="SAM" id="Coils"/>
    </source>
</evidence>
<dbReference type="Gene3D" id="3.40.50.2300">
    <property type="match status" value="2"/>
</dbReference>
<dbReference type="SUPFAM" id="SSF53822">
    <property type="entry name" value="Periplasmic binding protein-like I"/>
    <property type="match status" value="1"/>
</dbReference>
<dbReference type="PANTHER" id="PTHR46847">
    <property type="entry name" value="D-ALLOSE-BINDING PERIPLASMIC PROTEIN-RELATED"/>
    <property type="match status" value="1"/>
</dbReference>
<evidence type="ECO:0000256" key="3">
    <source>
        <dbReference type="ARBA" id="ARBA00022729"/>
    </source>
</evidence>
<reference evidence="6 7" key="1">
    <citation type="journal article" date="2016" name="Nat. Commun.">
        <title>Thousands of microbial genomes shed light on interconnected biogeochemical processes in an aquifer system.</title>
        <authorList>
            <person name="Anantharaman K."/>
            <person name="Brown C.T."/>
            <person name="Hug L.A."/>
            <person name="Sharon I."/>
            <person name="Castelle C.J."/>
            <person name="Probst A.J."/>
            <person name="Thomas B.C."/>
            <person name="Singh A."/>
            <person name="Wilkins M.J."/>
            <person name="Karaoz U."/>
            <person name="Brodie E.L."/>
            <person name="Williams K.H."/>
            <person name="Hubbard S.S."/>
            <person name="Banfield J.F."/>
        </authorList>
    </citation>
    <scope>NUCLEOTIDE SEQUENCE [LARGE SCALE GENOMIC DNA]</scope>
</reference>
<evidence type="ECO:0000256" key="1">
    <source>
        <dbReference type="ARBA" id="ARBA00004196"/>
    </source>
</evidence>
<feature type="domain" description="Periplasmic binding protein" evidence="5">
    <location>
        <begin position="144"/>
        <end position="357"/>
    </location>
</feature>
<dbReference type="InterPro" id="IPR028082">
    <property type="entry name" value="Peripla_BP_I"/>
</dbReference>
<dbReference type="GO" id="GO:0030313">
    <property type="term" value="C:cell envelope"/>
    <property type="evidence" value="ECO:0007669"/>
    <property type="project" value="UniProtKB-SubCell"/>
</dbReference>
<feature type="coiled-coil region" evidence="4">
    <location>
        <begin position="25"/>
        <end position="52"/>
    </location>
</feature>